<evidence type="ECO:0000256" key="2">
    <source>
        <dbReference type="SAM" id="MobiDB-lite"/>
    </source>
</evidence>
<accession>A0A964BT98</accession>
<protein>
    <submittedName>
        <fullName evidence="3">Uncharacterized protein</fullName>
    </submittedName>
</protein>
<feature type="coiled-coil region" evidence="1">
    <location>
        <begin position="40"/>
        <end position="70"/>
    </location>
</feature>
<dbReference type="Proteomes" id="UP000729733">
    <property type="component" value="Unassembled WGS sequence"/>
</dbReference>
<organism evidence="3 4">
    <name type="scientific">Waterburya agarophytonicola KI4</name>
    <dbReference type="NCBI Taxonomy" id="2874699"/>
    <lineage>
        <taxon>Bacteria</taxon>
        <taxon>Bacillati</taxon>
        <taxon>Cyanobacteriota</taxon>
        <taxon>Cyanophyceae</taxon>
        <taxon>Pleurocapsales</taxon>
        <taxon>Hyellaceae</taxon>
        <taxon>Waterburya</taxon>
        <taxon>Waterburya agarophytonicola</taxon>
    </lineage>
</organism>
<proteinExistence type="predicted"/>
<dbReference type="AlphaFoldDB" id="A0A964BT98"/>
<evidence type="ECO:0000313" key="3">
    <source>
        <dbReference type="EMBL" id="MCC0179085.1"/>
    </source>
</evidence>
<evidence type="ECO:0000256" key="1">
    <source>
        <dbReference type="SAM" id="Coils"/>
    </source>
</evidence>
<sequence>MLTTTTSNSSKHTSSSLLAFKKAILGISLGFSCLNPMATMAQSNYDIQQLEQQKADYELAKENLNTEMAAYMVLNPKASAAVIASGSGAAAVITENLSGGQKAFFVGMGLLGLNHCRQSVNIQKCAEVATNIGSYATQINNYDEQINLLAEQISSSQDYATNTTPSYSPESSWIPGTPHSELENVVTGDTEGNWKPASGYEWANPEDDDDFRVIPLTSRLER</sequence>
<name>A0A964BT98_9CYAN</name>
<comment type="caution">
    <text evidence="3">The sequence shown here is derived from an EMBL/GenBank/DDBJ whole genome shotgun (WGS) entry which is preliminary data.</text>
</comment>
<keyword evidence="4" id="KW-1185">Reference proteome</keyword>
<gene>
    <name evidence="3" type="ORF">I4641_19130</name>
</gene>
<keyword evidence="1" id="KW-0175">Coiled coil</keyword>
<feature type="region of interest" description="Disordered" evidence="2">
    <location>
        <begin position="186"/>
        <end position="208"/>
    </location>
</feature>
<reference evidence="3" key="1">
    <citation type="journal article" date="2021" name="Antonie Van Leeuwenhoek">
        <title>Draft genome and description of Waterburya agarophytonicola gen. nov. sp. nov. (Pleurocapsales, Cyanobacteria): a seaweed symbiont.</title>
        <authorList>
            <person name="Bonthond G."/>
            <person name="Shalygin S."/>
            <person name="Bayer T."/>
            <person name="Weinberger F."/>
        </authorList>
    </citation>
    <scope>NUCLEOTIDE SEQUENCE</scope>
    <source>
        <strain evidence="3">KI4</strain>
    </source>
</reference>
<dbReference type="RefSeq" id="WP_229642183.1">
    <property type="nucleotide sequence ID" value="NZ_JADWDC010000066.1"/>
</dbReference>
<evidence type="ECO:0000313" key="4">
    <source>
        <dbReference type="Proteomes" id="UP000729733"/>
    </source>
</evidence>
<dbReference type="EMBL" id="JADWDC010000066">
    <property type="protein sequence ID" value="MCC0179085.1"/>
    <property type="molecule type" value="Genomic_DNA"/>
</dbReference>